<dbReference type="PANTHER" id="PTHR43861">
    <property type="entry name" value="TRANS-ACONITATE 2-METHYLTRANSFERASE-RELATED"/>
    <property type="match status" value="1"/>
</dbReference>
<dbReference type="OrthoDB" id="323463at2"/>
<dbReference type="RefSeq" id="WP_068850397.1">
    <property type="nucleotide sequence ID" value="NZ_LYDR01000144.1"/>
</dbReference>
<dbReference type="InterPro" id="IPR029063">
    <property type="entry name" value="SAM-dependent_MTases_sf"/>
</dbReference>
<dbReference type="Gene3D" id="3.40.50.150">
    <property type="entry name" value="Vaccinia Virus protein VP39"/>
    <property type="match status" value="1"/>
</dbReference>
<feature type="domain" description="Methyltransferase type 12" evidence="1">
    <location>
        <begin position="65"/>
        <end position="162"/>
    </location>
</feature>
<keyword evidence="3" id="KW-1185">Reference proteome</keyword>
<dbReference type="InterPro" id="IPR013217">
    <property type="entry name" value="Methyltransf_12"/>
</dbReference>
<reference evidence="2 3" key="1">
    <citation type="submission" date="2016-05" db="EMBL/GenBank/DDBJ databases">
        <title>Genomic and physiological characterization of Planctopirus sp. isolated from fresh water lake.</title>
        <authorList>
            <person name="Subhash Y."/>
            <person name="Ramana C."/>
        </authorList>
    </citation>
    <scope>NUCLEOTIDE SEQUENCE [LARGE SCALE GENOMIC DNA]</scope>
    <source>
        <strain evidence="2 3">JC280</strain>
    </source>
</reference>
<evidence type="ECO:0000313" key="2">
    <source>
        <dbReference type="EMBL" id="ODA29117.1"/>
    </source>
</evidence>
<dbReference type="AlphaFoldDB" id="A0A1C3E784"/>
<protein>
    <recommendedName>
        <fullName evidence="1">Methyltransferase type 12 domain-containing protein</fullName>
    </recommendedName>
</protein>
<dbReference type="Pfam" id="PF08242">
    <property type="entry name" value="Methyltransf_12"/>
    <property type="match status" value="1"/>
</dbReference>
<dbReference type="CDD" id="cd02440">
    <property type="entry name" value="AdoMet_MTases"/>
    <property type="match status" value="1"/>
</dbReference>
<accession>A0A1C3E784</accession>
<sequence>MGLATTNAINPAVRQQYEWLPYPARHPQDERKRLLTTAVDELATINHYAWSGRRDLTKGLRVLIAGGGTGDSAVYLAHQLRNTPSKLVYVDLSEASQRIARERILVRGLGKSFEWIQGSLLDLKPENIGTFDFINCSGVLHHLPDPDQGLRVLSALLNPQGVMGLMVYGQYGRMGIYQMQEMLRKAIPANLPREEKLAMARTLISRLPATNWYVRGKDLFDPIAEMTASEFYDIFLHSQDRAYTVPQLFAWLQQADLRFIEHTFEGRMLYEPMHAFSSDPAMLEHVLSLPLAEQQAICELYWGVASRHIFWASKSGRQQASLNDLEQIPCFSHLAMITNLQTAIQECTTPACDFQVSRPGVPCLKVSISCDVLTKQLFSLVDGRRTLGKIRLELMEQFQQPAENIERVMHHVFNLLAGYDLVVLRHSSTSPWSF</sequence>
<dbReference type="SUPFAM" id="SSF53335">
    <property type="entry name" value="S-adenosyl-L-methionine-dependent methyltransferases"/>
    <property type="match status" value="1"/>
</dbReference>
<dbReference type="EMBL" id="LYDR01000144">
    <property type="protein sequence ID" value="ODA29117.1"/>
    <property type="molecule type" value="Genomic_DNA"/>
</dbReference>
<dbReference type="Proteomes" id="UP000094828">
    <property type="component" value="Unassembled WGS sequence"/>
</dbReference>
<name>A0A1C3E784_9PLAN</name>
<dbReference type="STRING" id="1841610.A6X21_09915"/>
<organism evidence="2 3">
    <name type="scientific">Planctopirus hydrillae</name>
    <dbReference type="NCBI Taxonomy" id="1841610"/>
    <lineage>
        <taxon>Bacteria</taxon>
        <taxon>Pseudomonadati</taxon>
        <taxon>Planctomycetota</taxon>
        <taxon>Planctomycetia</taxon>
        <taxon>Planctomycetales</taxon>
        <taxon>Planctomycetaceae</taxon>
        <taxon>Planctopirus</taxon>
    </lineage>
</organism>
<gene>
    <name evidence="2" type="ORF">A6X21_09915</name>
</gene>
<evidence type="ECO:0000259" key="1">
    <source>
        <dbReference type="Pfam" id="PF08242"/>
    </source>
</evidence>
<proteinExistence type="predicted"/>
<evidence type="ECO:0000313" key="3">
    <source>
        <dbReference type="Proteomes" id="UP000094828"/>
    </source>
</evidence>
<dbReference type="PANTHER" id="PTHR43861:SF1">
    <property type="entry name" value="TRANS-ACONITATE 2-METHYLTRANSFERASE"/>
    <property type="match status" value="1"/>
</dbReference>
<comment type="caution">
    <text evidence="2">The sequence shown here is derived from an EMBL/GenBank/DDBJ whole genome shotgun (WGS) entry which is preliminary data.</text>
</comment>